<evidence type="ECO:0000256" key="11">
    <source>
        <dbReference type="ARBA" id="ARBA00029597"/>
    </source>
</evidence>
<dbReference type="EMBL" id="UGEB01000001">
    <property type="protein sequence ID" value="STL07282.1"/>
    <property type="molecule type" value="Genomic_DNA"/>
</dbReference>
<dbReference type="InterPro" id="IPR007863">
    <property type="entry name" value="Peptidase_M16_C"/>
</dbReference>
<keyword evidence="6 18" id="KW-0645">Protease</keyword>
<dbReference type="EC" id="3.4.24.55" evidence="4"/>
<evidence type="ECO:0000256" key="10">
    <source>
        <dbReference type="ARBA" id="ARBA00023049"/>
    </source>
</evidence>
<keyword evidence="9" id="KW-0862">Zinc</keyword>
<accession>A0A377AFE1</accession>
<keyword evidence="10" id="KW-0482">Metalloprotease</keyword>
<dbReference type="GO" id="GO:0004222">
    <property type="term" value="F:metalloendopeptidase activity"/>
    <property type="evidence" value="ECO:0007669"/>
    <property type="project" value="UniProtKB-EC"/>
</dbReference>
<evidence type="ECO:0000259" key="17">
    <source>
        <dbReference type="Pfam" id="PF05193"/>
    </source>
</evidence>
<dbReference type="GO" id="GO:0046872">
    <property type="term" value="F:metal ion binding"/>
    <property type="evidence" value="ECO:0007669"/>
    <property type="project" value="UniProtKB-KW"/>
</dbReference>
<dbReference type="PANTHER" id="PTHR43690">
    <property type="entry name" value="NARDILYSIN"/>
    <property type="match status" value="1"/>
</dbReference>
<keyword evidence="7" id="KW-0479">Metal-binding</keyword>
<sequence length="418" mass="46048">MPRSTWFKALLLLVALWAPLSQAETGWQPIQETIRKSDKDNRQYQAIRLDNGMVVLLVSDPQAVKSLSALVVPVGSLEDPEAYQGLAHYLEHMSLMGSKKYPQADSLAEYLKMHGGSHNASTAPYRTAFYLEVENDALPGAVDRLADAIAEPLLDKKYAERERNAVNAELTMARTRDGMRMAQVSAETINPAHPGSKFSGGNLETLSDKPGNPVQQALKDFHEKYYSANLMKAVIYSNKPLPELAKMAADTFGRVPNKESKKPEITVPVVTDAQKGIIIHYVPALPRKVLRVEFRIDNNSAKFRSKTDELITYLIGNRSPGTLSDWLQKQGLVEGISANSDPIVNGNSGVLAISASLTDKGLANRDQVVAAILATSICYVKKGSINNTSMNWRMCWISTSVIRQSPVIWITSNGWQIP</sequence>
<dbReference type="SUPFAM" id="SSF63411">
    <property type="entry name" value="LuxS/MPP-like metallohydrolase"/>
    <property type="match status" value="2"/>
</dbReference>
<dbReference type="FunFam" id="3.30.830.10:FF:000012">
    <property type="entry name" value="Protease 3"/>
    <property type="match status" value="1"/>
</dbReference>
<dbReference type="PROSITE" id="PS00143">
    <property type="entry name" value="INSULINASE"/>
    <property type="match status" value="1"/>
</dbReference>
<dbReference type="GO" id="GO:0006508">
    <property type="term" value="P:proteolysis"/>
    <property type="evidence" value="ECO:0007669"/>
    <property type="project" value="UniProtKB-KW"/>
</dbReference>
<evidence type="ECO:0000256" key="12">
    <source>
        <dbReference type="ARBA" id="ARBA00031184"/>
    </source>
</evidence>
<evidence type="ECO:0000256" key="9">
    <source>
        <dbReference type="ARBA" id="ARBA00022833"/>
    </source>
</evidence>
<evidence type="ECO:0000259" key="16">
    <source>
        <dbReference type="Pfam" id="PF00675"/>
    </source>
</evidence>
<comment type="similarity">
    <text evidence="3 14">Belongs to the peptidase M16 family.</text>
</comment>
<dbReference type="InterPro" id="IPR011765">
    <property type="entry name" value="Pept_M16_N"/>
</dbReference>
<evidence type="ECO:0000256" key="5">
    <source>
        <dbReference type="ARBA" id="ARBA00017565"/>
    </source>
</evidence>
<comment type="function">
    <text evidence="2">Endopeptidase that degrades small peptides of less than 7 kDa, such as glucagon and insulin.</text>
</comment>
<dbReference type="PANTHER" id="PTHR43690:SF18">
    <property type="entry name" value="INSULIN-DEGRADING ENZYME-RELATED"/>
    <property type="match status" value="1"/>
</dbReference>
<name>A0A377AFE1_ECOLX</name>
<gene>
    <name evidence="18" type="primary">ptrA_1</name>
    <name evidence="18" type="ORF">NCTC8179_06605</name>
</gene>
<proteinExistence type="inferred from homology"/>
<evidence type="ECO:0000256" key="1">
    <source>
        <dbReference type="ARBA" id="ARBA00001947"/>
    </source>
</evidence>
<evidence type="ECO:0000256" key="6">
    <source>
        <dbReference type="ARBA" id="ARBA00022670"/>
    </source>
</evidence>
<evidence type="ECO:0000256" key="8">
    <source>
        <dbReference type="ARBA" id="ARBA00022801"/>
    </source>
</evidence>
<keyword evidence="15" id="KW-0732">Signal</keyword>
<dbReference type="Proteomes" id="UP000255543">
    <property type="component" value="Unassembled WGS sequence"/>
</dbReference>
<dbReference type="InterPro" id="IPR011249">
    <property type="entry name" value="Metalloenz_LuxS/M16"/>
</dbReference>
<dbReference type="Pfam" id="PF00675">
    <property type="entry name" value="Peptidase_M16"/>
    <property type="match status" value="1"/>
</dbReference>
<dbReference type="Gene3D" id="3.30.830.10">
    <property type="entry name" value="Metalloenzyme, LuxS/M16 peptidase-like"/>
    <property type="match status" value="2"/>
</dbReference>
<dbReference type="Pfam" id="PF05193">
    <property type="entry name" value="Peptidase_M16_C"/>
    <property type="match status" value="1"/>
</dbReference>
<evidence type="ECO:0000256" key="7">
    <source>
        <dbReference type="ARBA" id="ARBA00022723"/>
    </source>
</evidence>
<protein>
    <recommendedName>
        <fullName evidence="5">Protease 3</fullName>
        <ecNumber evidence="4">3.4.24.55</ecNumber>
    </recommendedName>
    <alternativeName>
        <fullName evidence="13">Pitrilysin</fullName>
    </alternativeName>
    <alternativeName>
        <fullName evidence="12">Protease III</fullName>
    </alternativeName>
    <alternativeName>
        <fullName evidence="11">Protease pi</fullName>
    </alternativeName>
</protein>
<evidence type="ECO:0000256" key="13">
    <source>
        <dbReference type="ARBA" id="ARBA00033450"/>
    </source>
</evidence>
<evidence type="ECO:0000256" key="14">
    <source>
        <dbReference type="RuleBase" id="RU004447"/>
    </source>
</evidence>
<evidence type="ECO:0000313" key="18">
    <source>
        <dbReference type="EMBL" id="STL07282.1"/>
    </source>
</evidence>
<evidence type="ECO:0000256" key="15">
    <source>
        <dbReference type="SAM" id="SignalP"/>
    </source>
</evidence>
<dbReference type="InterPro" id="IPR050626">
    <property type="entry name" value="Peptidase_M16"/>
</dbReference>
<evidence type="ECO:0000313" key="19">
    <source>
        <dbReference type="Proteomes" id="UP000255543"/>
    </source>
</evidence>
<dbReference type="AlphaFoldDB" id="A0A377AFE1"/>
<feature type="signal peptide" evidence="15">
    <location>
        <begin position="1"/>
        <end position="23"/>
    </location>
</feature>
<feature type="domain" description="Peptidase M16 C-terminal" evidence="17">
    <location>
        <begin position="216"/>
        <end position="375"/>
    </location>
</feature>
<feature type="chain" id="PRO_5016754754" description="Protease 3" evidence="15">
    <location>
        <begin position="24"/>
        <end position="418"/>
    </location>
</feature>
<evidence type="ECO:0000256" key="4">
    <source>
        <dbReference type="ARBA" id="ARBA00012449"/>
    </source>
</evidence>
<dbReference type="InterPro" id="IPR001431">
    <property type="entry name" value="Pept_M16_Zn_BS"/>
</dbReference>
<evidence type="ECO:0000256" key="3">
    <source>
        <dbReference type="ARBA" id="ARBA00007261"/>
    </source>
</evidence>
<keyword evidence="8 18" id="KW-0378">Hydrolase</keyword>
<evidence type="ECO:0000256" key="2">
    <source>
        <dbReference type="ARBA" id="ARBA00002184"/>
    </source>
</evidence>
<reference evidence="18 19" key="1">
    <citation type="submission" date="2018-06" db="EMBL/GenBank/DDBJ databases">
        <authorList>
            <consortium name="Pathogen Informatics"/>
            <person name="Doyle S."/>
        </authorList>
    </citation>
    <scope>NUCLEOTIDE SEQUENCE [LARGE SCALE GENOMIC DNA]</scope>
    <source>
        <strain evidence="18 19">NCTC8179</strain>
    </source>
</reference>
<comment type="cofactor">
    <cofactor evidence="1">
        <name>Zn(2+)</name>
        <dbReference type="ChEBI" id="CHEBI:29105"/>
    </cofactor>
</comment>
<organism evidence="18 19">
    <name type="scientific">Escherichia coli</name>
    <dbReference type="NCBI Taxonomy" id="562"/>
    <lineage>
        <taxon>Bacteria</taxon>
        <taxon>Pseudomonadati</taxon>
        <taxon>Pseudomonadota</taxon>
        <taxon>Gammaproteobacteria</taxon>
        <taxon>Enterobacterales</taxon>
        <taxon>Enterobacteriaceae</taxon>
        <taxon>Escherichia</taxon>
    </lineage>
</organism>
<feature type="domain" description="Peptidase M16 N-terminal" evidence="16">
    <location>
        <begin position="54"/>
        <end position="191"/>
    </location>
</feature>